<evidence type="ECO:0000313" key="2">
    <source>
        <dbReference type="EMBL" id="GAB1226631.1"/>
    </source>
</evidence>
<dbReference type="Pfam" id="PF00621">
    <property type="entry name" value="RhoGEF"/>
    <property type="match status" value="1"/>
</dbReference>
<protein>
    <recommendedName>
        <fullName evidence="1">DH domain-containing protein</fullName>
    </recommendedName>
</protein>
<dbReference type="InterPro" id="IPR016024">
    <property type="entry name" value="ARM-type_fold"/>
</dbReference>
<dbReference type="SUPFAM" id="SSF48371">
    <property type="entry name" value="ARM repeat"/>
    <property type="match status" value="1"/>
</dbReference>
<dbReference type="EMBL" id="BAAFRS010000298">
    <property type="protein sequence ID" value="GAB1226631.1"/>
    <property type="molecule type" value="Genomic_DNA"/>
</dbReference>
<evidence type="ECO:0000313" key="3">
    <source>
        <dbReference type="Proteomes" id="UP001628156"/>
    </source>
</evidence>
<dbReference type="InterPro" id="IPR035899">
    <property type="entry name" value="DBL_dom_sf"/>
</dbReference>
<dbReference type="InterPro" id="IPR051092">
    <property type="entry name" value="FYVE_RhoGEF_PH"/>
</dbReference>
<proteinExistence type="predicted"/>
<dbReference type="PANTHER" id="PTHR12673:SF263">
    <property type="entry name" value="PLECKSTRIN DOMAIN-CONTAINING PROTEIN"/>
    <property type="match status" value="1"/>
</dbReference>
<sequence length="732" mass="84233">MSIEKYIIPNNTLDEKSKLLADKVISYILDPEQRETGLSFILNRLYNPKFSEILIQINPRLYTQFLESDDSSSLTTALYIVNALSKKAEYIILFLKYDKRILDSLKVLLNCENELIFNNCLIILDSFIETTKRADLAHQFIPILINDASVFPNNRQSIIAFMTKVLVSPESISIYLDNDGLSMVKQSLENSQNEELLGAVEIILRIIKYKQDGKTLLFKEGFLKTLTDVIGRTDNQNTLERAINVTSQLSSCEFFASSCIDCGLFEECLDLLEYPYVGKSTASTLMPSLLIIFRVTQDQVGAKKCSSLKLATKLSKLLLLVKEFQEVMQAMLFGIITNLFSNDQARKEMILTKVDKVVLQINPIELQPKGKALWIVCVKTFNEMKKQTQEIEYTPTDIQRMAEYNSKKTKARQITEEFIQTETSYTNQMGICCRVVMKRLGNVLKENTSIVFGNIIDIEKYHHKFSNELEKCLSRCNEEKLEFITFSDILLKYFTPSMLDLYCQYANNVDIGMAKFNELSRTNVDVGCAVKELGSKGHYVPSFLIQPIQRIPRYVLLLESLLKCLPEYLDETKKIKTCLSKIRSIANEINENKRKFENKTAMDLWNKRIDLSDYPNPQRDYFAEMGQVLVSEKKNATVWTMVIFSDIAVLTRNTAKSTEKEKWKIKEVYALCDWKVLEIVNEKIQFFKPSTNTTIEITCNKLKDTEFLSEQLRKAINTAKQNKMKRTSITNS</sequence>
<evidence type="ECO:0000259" key="1">
    <source>
        <dbReference type="PROSITE" id="PS50010"/>
    </source>
</evidence>
<dbReference type="PANTHER" id="PTHR12673">
    <property type="entry name" value="FACIOGENITAL DYSPLASIA PROTEIN"/>
    <property type="match status" value="1"/>
</dbReference>
<dbReference type="PROSITE" id="PS50010">
    <property type="entry name" value="DH_2"/>
    <property type="match status" value="1"/>
</dbReference>
<keyword evidence="3" id="KW-1185">Reference proteome</keyword>
<dbReference type="InterPro" id="IPR000219">
    <property type="entry name" value="DH_dom"/>
</dbReference>
<dbReference type="Gene3D" id="1.25.10.10">
    <property type="entry name" value="Leucine-rich Repeat Variant"/>
    <property type="match status" value="1"/>
</dbReference>
<accession>A0ABQ0DUW3</accession>
<comment type="caution">
    <text evidence="2">The sequence shown here is derived from an EMBL/GenBank/DDBJ whole genome shotgun (WGS) entry which is preliminary data.</text>
</comment>
<dbReference type="Proteomes" id="UP001628156">
    <property type="component" value="Unassembled WGS sequence"/>
</dbReference>
<feature type="domain" description="DH" evidence="1">
    <location>
        <begin position="410"/>
        <end position="592"/>
    </location>
</feature>
<dbReference type="SUPFAM" id="SSF48065">
    <property type="entry name" value="DBL homology domain (DH-domain)"/>
    <property type="match status" value="1"/>
</dbReference>
<gene>
    <name evidence="2" type="ORF">ENUP19_0298G0086</name>
</gene>
<organism evidence="2 3">
    <name type="scientific">Entamoeba nuttalli</name>
    <dbReference type="NCBI Taxonomy" id="412467"/>
    <lineage>
        <taxon>Eukaryota</taxon>
        <taxon>Amoebozoa</taxon>
        <taxon>Evosea</taxon>
        <taxon>Archamoebae</taxon>
        <taxon>Mastigamoebida</taxon>
        <taxon>Entamoebidae</taxon>
        <taxon>Entamoeba</taxon>
    </lineage>
</organism>
<reference evidence="2 3" key="1">
    <citation type="journal article" date="2019" name="PLoS Negl. Trop. Dis.">
        <title>Whole genome sequencing of Entamoeba nuttalli reveals mammalian host-related molecular signatures and a novel octapeptide-repeat surface protein.</title>
        <authorList>
            <person name="Tanaka M."/>
            <person name="Makiuchi T."/>
            <person name="Komiyama T."/>
            <person name="Shiina T."/>
            <person name="Osaki K."/>
            <person name="Tachibana H."/>
        </authorList>
    </citation>
    <scope>NUCLEOTIDE SEQUENCE [LARGE SCALE GENOMIC DNA]</scope>
    <source>
        <strain evidence="2 3">P19-061405</strain>
    </source>
</reference>
<dbReference type="Gene3D" id="1.20.900.10">
    <property type="entry name" value="Dbl homology (DH) domain"/>
    <property type="match status" value="1"/>
</dbReference>
<dbReference type="SMART" id="SM00325">
    <property type="entry name" value="RhoGEF"/>
    <property type="match status" value="1"/>
</dbReference>
<dbReference type="InterPro" id="IPR011989">
    <property type="entry name" value="ARM-like"/>
</dbReference>
<name>A0ABQ0DUW3_9EUKA</name>